<accession>A0A9N9HA72</accession>
<feature type="transmembrane region" description="Helical" evidence="1">
    <location>
        <begin position="6"/>
        <end position="29"/>
    </location>
</feature>
<proteinExistence type="predicted"/>
<reference evidence="2" key="1">
    <citation type="submission" date="2021-06" db="EMBL/GenBank/DDBJ databases">
        <authorList>
            <person name="Kallberg Y."/>
            <person name="Tangrot J."/>
            <person name="Rosling A."/>
        </authorList>
    </citation>
    <scope>NUCLEOTIDE SEQUENCE</scope>
    <source>
        <strain evidence="2">MA453B</strain>
    </source>
</reference>
<keyword evidence="1" id="KW-0472">Membrane</keyword>
<dbReference type="AlphaFoldDB" id="A0A9N9HA72"/>
<dbReference type="EMBL" id="CAJVPY010006752">
    <property type="protein sequence ID" value="CAG8668651.1"/>
    <property type="molecule type" value="Genomic_DNA"/>
</dbReference>
<name>A0A9N9HA72_9GLOM</name>
<sequence>MSVKSAIYVMFSMLGQYLFWIARCVFVLVNSIVQIGTLYCVCLIEDITRFALFVSLVVTWGKAELELGFEGAVSVLCSWVMESALFATFKRISSVIKNPIPDFVVIFFGKSYLLALERLDHKPYLQHLA</sequence>
<evidence type="ECO:0000313" key="2">
    <source>
        <dbReference type="EMBL" id="CAG8668651.1"/>
    </source>
</evidence>
<gene>
    <name evidence="2" type="ORF">DERYTH_LOCUS11108</name>
</gene>
<keyword evidence="1" id="KW-0812">Transmembrane</keyword>
<dbReference type="Proteomes" id="UP000789405">
    <property type="component" value="Unassembled WGS sequence"/>
</dbReference>
<feature type="non-terminal residue" evidence="2">
    <location>
        <position position="129"/>
    </location>
</feature>
<keyword evidence="3" id="KW-1185">Reference proteome</keyword>
<protein>
    <submittedName>
        <fullName evidence="2">17111_t:CDS:1</fullName>
    </submittedName>
</protein>
<evidence type="ECO:0000256" key="1">
    <source>
        <dbReference type="SAM" id="Phobius"/>
    </source>
</evidence>
<comment type="caution">
    <text evidence="2">The sequence shown here is derived from an EMBL/GenBank/DDBJ whole genome shotgun (WGS) entry which is preliminary data.</text>
</comment>
<organism evidence="2 3">
    <name type="scientific">Dentiscutata erythropus</name>
    <dbReference type="NCBI Taxonomy" id="1348616"/>
    <lineage>
        <taxon>Eukaryota</taxon>
        <taxon>Fungi</taxon>
        <taxon>Fungi incertae sedis</taxon>
        <taxon>Mucoromycota</taxon>
        <taxon>Glomeromycotina</taxon>
        <taxon>Glomeromycetes</taxon>
        <taxon>Diversisporales</taxon>
        <taxon>Gigasporaceae</taxon>
        <taxon>Dentiscutata</taxon>
    </lineage>
</organism>
<keyword evidence="1" id="KW-1133">Transmembrane helix</keyword>
<evidence type="ECO:0000313" key="3">
    <source>
        <dbReference type="Proteomes" id="UP000789405"/>
    </source>
</evidence>